<evidence type="ECO:0000313" key="2">
    <source>
        <dbReference type="Proteomes" id="UP001596250"/>
    </source>
</evidence>
<dbReference type="Gene3D" id="3.40.50.980">
    <property type="match status" value="1"/>
</dbReference>
<accession>A0ABW1IVJ5</accession>
<proteinExistence type="predicted"/>
<name>A0ABW1IVJ5_9BACL</name>
<dbReference type="RefSeq" id="WP_379896590.1">
    <property type="nucleotide sequence ID" value="NZ_CBCSCT010000005.1"/>
</dbReference>
<evidence type="ECO:0000313" key="1">
    <source>
        <dbReference type="EMBL" id="MFC5989041.1"/>
    </source>
</evidence>
<comment type="caution">
    <text evidence="1">The sequence shown here is derived from an EMBL/GenBank/DDBJ whole genome shotgun (WGS) entry which is preliminary data.</text>
</comment>
<dbReference type="Gene3D" id="3.40.50.12780">
    <property type="entry name" value="N-terminal domain of ligase-like"/>
    <property type="match status" value="1"/>
</dbReference>
<sequence>MLYVNHGRKTAWVCGLSVKSYVEVEEAVQSKVEELQSWDIGAGGRICLHLPDSFTLLEWVIACWRMKISLLVLGQKDDALRMGSKLQRFRPQLCVESNIPLHLSSTYAFREKIDYRVKRIGDYDDASVVADEMKDFNALYEFSDTFGEEPRIRTARSIWDEWHGQMRSVRNQVGPSSRVLCMAPIHRSFGLISAALYTMHRGGTLYFTSYYRKEEWLELLILNQITHMYALSSQYKWFKAAIELASPYLKHRLQLLAEHTPLGADIDSFYLQHTGHPIVSPYDEVEEALSQPIS</sequence>
<gene>
    <name evidence="1" type="ORF">ACFPXP_21770</name>
</gene>
<dbReference type="EMBL" id="JBHSQV010000186">
    <property type="protein sequence ID" value="MFC5989041.1"/>
    <property type="molecule type" value="Genomic_DNA"/>
</dbReference>
<keyword evidence="2" id="KW-1185">Reference proteome</keyword>
<protein>
    <submittedName>
        <fullName evidence="1">Uncharacterized protein</fullName>
    </submittedName>
</protein>
<reference evidence="2" key="1">
    <citation type="journal article" date="2019" name="Int. J. Syst. Evol. Microbiol.">
        <title>The Global Catalogue of Microorganisms (GCM) 10K type strain sequencing project: providing services to taxonomists for standard genome sequencing and annotation.</title>
        <authorList>
            <consortium name="The Broad Institute Genomics Platform"/>
            <consortium name="The Broad Institute Genome Sequencing Center for Infectious Disease"/>
            <person name="Wu L."/>
            <person name="Ma J."/>
        </authorList>
    </citation>
    <scope>NUCLEOTIDE SEQUENCE [LARGE SCALE GENOMIC DNA]</scope>
    <source>
        <strain evidence="2">CCM 8749</strain>
    </source>
</reference>
<dbReference type="SUPFAM" id="SSF56801">
    <property type="entry name" value="Acetyl-CoA synthetase-like"/>
    <property type="match status" value="1"/>
</dbReference>
<organism evidence="1 2">
    <name type="scientific">Marinicrinis lubricantis</name>
    <dbReference type="NCBI Taxonomy" id="2086470"/>
    <lineage>
        <taxon>Bacteria</taxon>
        <taxon>Bacillati</taxon>
        <taxon>Bacillota</taxon>
        <taxon>Bacilli</taxon>
        <taxon>Bacillales</taxon>
        <taxon>Paenibacillaceae</taxon>
    </lineage>
</organism>
<dbReference type="Proteomes" id="UP001596250">
    <property type="component" value="Unassembled WGS sequence"/>
</dbReference>
<dbReference type="InterPro" id="IPR042099">
    <property type="entry name" value="ANL_N_sf"/>
</dbReference>